<name>A0A372JLR8_9ACTN</name>
<dbReference type="EMBL" id="QURH01000258">
    <property type="protein sequence ID" value="RFU40784.1"/>
    <property type="molecule type" value="Genomic_DNA"/>
</dbReference>
<dbReference type="AlphaFoldDB" id="A0A372JLR8"/>
<protein>
    <submittedName>
        <fullName evidence="2">Uncharacterized protein</fullName>
    </submittedName>
</protein>
<feature type="compositionally biased region" description="Low complexity" evidence="1">
    <location>
        <begin position="142"/>
        <end position="160"/>
    </location>
</feature>
<accession>A0A372JLR8</accession>
<dbReference type="OrthoDB" id="3377664at2"/>
<dbReference type="Proteomes" id="UP000261811">
    <property type="component" value="Unassembled WGS sequence"/>
</dbReference>
<sequence>MRSHTVMPMTTMTLADLTLRYGHDVLDHLERDVAIPVLDGLQAQGDLIVVPFGTATETLEHQPRWTEVPAQGIEVLRGAAGGNPHTLVADPGTCRWTSDLYSRTRMALGVFEATAPVYLMHPEHGGSGIAPGTYVIRRQREGSGSSRRTTLSAASRLVAD</sequence>
<evidence type="ECO:0000313" key="3">
    <source>
        <dbReference type="Proteomes" id="UP000261811"/>
    </source>
</evidence>
<organism evidence="2 3">
    <name type="scientific">Actinomadura logoneensis</name>
    <dbReference type="NCBI Taxonomy" id="2293572"/>
    <lineage>
        <taxon>Bacteria</taxon>
        <taxon>Bacillati</taxon>
        <taxon>Actinomycetota</taxon>
        <taxon>Actinomycetes</taxon>
        <taxon>Streptosporangiales</taxon>
        <taxon>Thermomonosporaceae</taxon>
        <taxon>Actinomadura</taxon>
    </lineage>
</organism>
<feature type="region of interest" description="Disordered" evidence="1">
    <location>
        <begin position="140"/>
        <end position="160"/>
    </location>
</feature>
<keyword evidence="3" id="KW-1185">Reference proteome</keyword>
<proteinExistence type="predicted"/>
<evidence type="ECO:0000256" key="1">
    <source>
        <dbReference type="SAM" id="MobiDB-lite"/>
    </source>
</evidence>
<gene>
    <name evidence="2" type="ORF">DZF91_15310</name>
</gene>
<evidence type="ECO:0000313" key="2">
    <source>
        <dbReference type="EMBL" id="RFU40784.1"/>
    </source>
</evidence>
<comment type="caution">
    <text evidence="2">The sequence shown here is derived from an EMBL/GenBank/DDBJ whole genome shotgun (WGS) entry which is preliminary data.</text>
</comment>
<reference evidence="2 3" key="1">
    <citation type="submission" date="2018-08" db="EMBL/GenBank/DDBJ databases">
        <title>Actinomadura jelena sp. nov., a novel Actinomycete isolated from soil in Chad.</title>
        <authorList>
            <person name="Shi L."/>
        </authorList>
    </citation>
    <scope>NUCLEOTIDE SEQUENCE [LARGE SCALE GENOMIC DNA]</scope>
    <source>
        <strain evidence="2 3">NEAU-G17</strain>
    </source>
</reference>